<dbReference type="PANTHER" id="PTHR21512">
    <property type="entry name" value="TRAFFICKING PROTEIN PARTICLE COMPLEX SUBUNIT 9"/>
    <property type="match status" value="1"/>
</dbReference>
<dbReference type="InterPro" id="IPR058563">
    <property type="entry name" value="Trs120_TRAPPC9_N"/>
</dbReference>
<accession>A0A8J4V3C7</accession>
<evidence type="ECO:0000256" key="2">
    <source>
        <dbReference type="ARBA" id="ARBA00023034"/>
    </source>
</evidence>
<dbReference type="Pfam" id="PF26254">
    <property type="entry name" value="Ig_TRAPPC9-Trs120_1st"/>
    <property type="match status" value="1"/>
</dbReference>
<dbReference type="Pfam" id="PF26251">
    <property type="entry name" value="TPR_TRAPPC9-Trs120"/>
    <property type="match status" value="1"/>
</dbReference>
<name>A0A8J4V3C7_9MYCE</name>
<evidence type="ECO:0000256" key="3">
    <source>
        <dbReference type="SAM" id="MobiDB-lite"/>
    </source>
</evidence>
<comment type="subcellular location">
    <subcellularLocation>
        <location evidence="1">Golgi apparatus</location>
    </subcellularLocation>
</comment>
<evidence type="ECO:0000259" key="5">
    <source>
        <dbReference type="Pfam" id="PF26251"/>
    </source>
</evidence>
<dbReference type="EMBL" id="AJWJ01000278">
    <property type="protein sequence ID" value="KAF2072452.1"/>
    <property type="molecule type" value="Genomic_DNA"/>
</dbReference>
<feature type="domain" description="Trs120/TRAPPC9 third Ig-like" evidence="7">
    <location>
        <begin position="949"/>
        <end position="1093"/>
    </location>
</feature>
<evidence type="ECO:0000259" key="4">
    <source>
        <dbReference type="Pfam" id="PF08626"/>
    </source>
</evidence>
<dbReference type="InterPro" id="IPR058565">
    <property type="entry name" value="Ig_TRAPPC9_Trs120_1st"/>
</dbReference>
<dbReference type="Proteomes" id="UP000695562">
    <property type="component" value="Unassembled WGS sequence"/>
</dbReference>
<evidence type="ECO:0000259" key="6">
    <source>
        <dbReference type="Pfam" id="PF26254"/>
    </source>
</evidence>
<feature type="domain" description="Trs120/TRAPPC9 N-terminal" evidence="4">
    <location>
        <begin position="204"/>
        <end position="264"/>
    </location>
</feature>
<keyword evidence="2" id="KW-0333">Golgi apparatus</keyword>
<proteinExistence type="predicted"/>
<evidence type="ECO:0000259" key="8">
    <source>
        <dbReference type="Pfam" id="PF26283"/>
    </source>
</evidence>
<feature type="region of interest" description="Disordered" evidence="3">
    <location>
        <begin position="439"/>
        <end position="464"/>
    </location>
</feature>
<dbReference type="InterPro" id="IPR058564">
    <property type="entry name" value="TPR_TRAPPC9_Trs120"/>
</dbReference>
<dbReference type="Pfam" id="PF08626">
    <property type="entry name" value="TRAPPC9-Trs120"/>
    <property type="match status" value="2"/>
</dbReference>
<reference evidence="9" key="1">
    <citation type="submission" date="2020-01" db="EMBL/GenBank/DDBJ databases">
        <title>Development of genomics and gene disruption for Polysphondylium violaceum indicates a role for the polyketide synthase stlB in stalk morphogenesis.</title>
        <authorList>
            <person name="Narita B."/>
            <person name="Kawabe Y."/>
            <person name="Kin K."/>
            <person name="Saito T."/>
            <person name="Gibbs R."/>
            <person name="Kuspa A."/>
            <person name="Muzny D."/>
            <person name="Queller D."/>
            <person name="Richards S."/>
            <person name="Strassman J."/>
            <person name="Sucgang R."/>
            <person name="Worley K."/>
            <person name="Schaap P."/>
        </authorList>
    </citation>
    <scope>NUCLEOTIDE SEQUENCE</scope>
    <source>
        <strain evidence="9">QSvi11</strain>
    </source>
</reference>
<dbReference type="PANTHER" id="PTHR21512:SF5">
    <property type="entry name" value="TRAFFICKING PROTEIN PARTICLE COMPLEX SUBUNIT 9"/>
    <property type="match status" value="1"/>
</dbReference>
<evidence type="ECO:0000259" key="7">
    <source>
        <dbReference type="Pfam" id="PF26282"/>
    </source>
</evidence>
<dbReference type="InterPro" id="IPR013935">
    <property type="entry name" value="Trs120_TRAPPC9"/>
</dbReference>
<organism evidence="9 10">
    <name type="scientific">Polysphondylium violaceum</name>
    <dbReference type="NCBI Taxonomy" id="133409"/>
    <lineage>
        <taxon>Eukaryota</taxon>
        <taxon>Amoebozoa</taxon>
        <taxon>Evosea</taxon>
        <taxon>Eumycetozoa</taxon>
        <taxon>Dictyostelia</taxon>
        <taxon>Dictyosteliales</taxon>
        <taxon>Dictyosteliaceae</taxon>
        <taxon>Polysphondylium</taxon>
    </lineage>
</organism>
<comment type="caution">
    <text evidence="9">The sequence shown here is derived from an EMBL/GenBank/DDBJ whole genome shotgun (WGS) entry which is preliminary data.</text>
</comment>
<dbReference type="AlphaFoldDB" id="A0A8J4V3C7"/>
<gene>
    <name evidence="9" type="ORF">CYY_006228</name>
</gene>
<dbReference type="InterPro" id="IPR058567">
    <property type="entry name" value="Ig_TRAPPC9_Trs120_3rd"/>
</dbReference>
<dbReference type="OrthoDB" id="17265at2759"/>
<feature type="compositionally biased region" description="Low complexity" evidence="3">
    <location>
        <begin position="439"/>
        <end position="458"/>
    </location>
</feature>
<dbReference type="GO" id="GO:0005802">
    <property type="term" value="C:trans-Golgi network"/>
    <property type="evidence" value="ECO:0007669"/>
    <property type="project" value="TreeGrafter"/>
</dbReference>
<dbReference type="Pfam" id="PF26282">
    <property type="entry name" value="Ig_TRAPPC9-Trs120_3rd"/>
    <property type="match status" value="1"/>
</dbReference>
<feature type="domain" description="Trs120/TRAPPC9 fourth Ig-like" evidence="8">
    <location>
        <begin position="1109"/>
        <end position="1215"/>
    </location>
</feature>
<feature type="domain" description="Trs120/TRAPPC9 first Ig-like" evidence="6">
    <location>
        <begin position="570"/>
        <end position="688"/>
    </location>
</feature>
<evidence type="ECO:0000313" key="10">
    <source>
        <dbReference type="Proteomes" id="UP000695562"/>
    </source>
</evidence>
<feature type="domain" description="Trs120/TRAPPC9 N-terminal" evidence="4">
    <location>
        <begin position="6"/>
        <end position="196"/>
    </location>
</feature>
<feature type="domain" description="Trs120/TRAPPC9 TPR region" evidence="5">
    <location>
        <begin position="351"/>
        <end position="525"/>
    </location>
</feature>
<evidence type="ECO:0000256" key="1">
    <source>
        <dbReference type="ARBA" id="ARBA00004555"/>
    </source>
</evidence>
<dbReference type="InterPro" id="IPR058568">
    <property type="entry name" value="Ig_TRAPPC9_Trs120_4th"/>
</dbReference>
<dbReference type="Pfam" id="PF26283">
    <property type="entry name" value="Ig_TRAPPC9-Trs120_4th"/>
    <property type="match status" value="1"/>
</dbReference>
<keyword evidence="10" id="KW-1185">Reference proteome</keyword>
<protein>
    <submittedName>
        <fullName evidence="9">Uncharacterized protein</fullName>
    </submittedName>
</protein>
<dbReference type="Pfam" id="PF26280">
    <property type="entry name" value="Ig_TRAPPC9-Trs120_2nd"/>
    <property type="match status" value="1"/>
</dbReference>
<sequence length="1216" mass="138971">MELNLTFTENRAIKILILPIGDISPEKYKEYSNLIKTINFIELSSITRNPNETSPLEKISWIDGNMLLNFVDSINHSRSEFEEFQVYKKVFGVIGVVDCKKSKDLLETKRLFEEAVSLYPSAVSTLCCAFDPMDDQPDLDLGANLIMIPNNSDRKHLIFYLTTLLIDFSHMIFKYFEKMVGESESNTPLISTPLESKGWDEFGKAKKRKLGRFYKCKGDYCLLAGSPLDAFKYYDQSIELTRSNNDWEWLAGSQEGYISAILLKRNQDFNSQNHSNSLSPNTNNYLTDTQINTDDQLIKEMANESIANYNKRKTVQFEIDISLKFANYHISMDRKIEASDLLTNTYDIAFDLNLDDKIMVSCSIALLYYSMNFKRKFAFYLREAAFLNHRKLNYDRINNLLIIASKYYQLEDLYAKSPAIFLDQATNKTVSFTLNQMKRSNSKSSKQQQVQQPTKANNRFNSRMPQLSSKKEKYGWSVIQRCLILNLITVSVGMLDSLSICKYIIYLLRTQYKQLAQQKQIEFQSDLLHHSKTLPLNINTNVQMNSLGLPFIGKVVPLSLPNHLVPNEIKSANSSTTKDKFFIYSPYEKDNLSNKKQKIVWTCDEECNVLVTLSNPFSFDIFIQSLTLSTAGVPFESYPLSFKILSFTDSMDIIISGRALKPGPLIIKGVFVRSYNLISEYPINQQGASINLNEYYSLVKKDAYKVESWEVPIVSEQDDSIINKIKVIPKLPMLNVVTPTVGGNILNLFAGEYYTFNMEFENIGTLDIDSIQITLDEFDKNLRKSIQSNKSNQSYIDYDDDEMISFSWDQSLINSHLPLLPGSSFSLPIIVFSKPFLIGNQFIIKYQSGLNQNQNQINNNTMTTTTLNTNTNQTLIEEQQPQYERKILIPIQLNVIHGPQIINFDILYASSKTLQSLGPYIIEKQQKTSGNPLGNSTMSLSCSSAIEANSLNNEMITSNSIHNDYCLLVFDIMNCTSTHTFTIASNLNFDQVSFEKILTDSKFMLSPNSTISIIVPMKRESFPDVLPPLRQPKGQYIKPKKKPTEHEEYLNRLVQYYKDLLIKNIELNWLSSDNTKGIILLNNIILTSKLVYKLNNDSILLEFRDNILSKEVPVGEFHNIDVCVTNVTNQLISGLVLHIQPILDKQISNKIDLSQKFGYVGSFTVPITELAANSTFNHTLPVVFFEKDSFRFIISCELFKTKHVIPSPHSLHIKVV</sequence>
<evidence type="ECO:0000313" key="9">
    <source>
        <dbReference type="EMBL" id="KAF2072452.1"/>
    </source>
</evidence>